<evidence type="ECO:0000313" key="1">
    <source>
        <dbReference type="EMBL" id="KAG6778139.1"/>
    </source>
</evidence>
<comment type="caution">
    <text evidence="1">The sequence shown here is derived from an EMBL/GenBank/DDBJ whole genome shotgun (WGS) entry which is preliminary data.</text>
</comment>
<dbReference type="EMBL" id="JAAWWB010000008">
    <property type="protein sequence ID" value="KAG6778139.1"/>
    <property type="molecule type" value="Genomic_DNA"/>
</dbReference>
<sequence>MFRVAVLTVSDTVASGAGPDQRCGISCCFFPPNILASPAQKLSYFLDRLSTIVELALPQEMAPEATKELIEKETPGLNSLCHDHAREFEGTLSSIVFFRQLKAGNSTRDWL</sequence>
<dbReference type="OrthoDB" id="4349954at2759"/>
<keyword evidence="2" id="KW-1185">Reference proteome</keyword>
<reference evidence="1" key="1">
    <citation type="journal article" date="2020" name="bioRxiv">
        <title>Hybrid origin of Populus tomentosa Carr. identified through genome sequencing and phylogenomic analysis.</title>
        <authorList>
            <person name="An X."/>
            <person name="Gao K."/>
            <person name="Chen Z."/>
            <person name="Li J."/>
            <person name="Yang X."/>
            <person name="Yang X."/>
            <person name="Zhou J."/>
            <person name="Guo T."/>
            <person name="Zhao T."/>
            <person name="Huang S."/>
            <person name="Miao D."/>
            <person name="Khan W.U."/>
            <person name="Rao P."/>
            <person name="Ye M."/>
            <person name="Lei B."/>
            <person name="Liao W."/>
            <person name="Wang J."/>
            <person name="Ji L."/>
            <person name="Li Y."/>
            <person name="Guo B."/>
            <person name="Mustafa N.S."/>
            <person name="Li S."/>
            <person name="Yun Q."/>
            <person name="Keller S.R."/>
            <person name="Mao J."/>
            <person name="Zhang R."/>
            <person name="Strauss S.H."/>
        </authorList>
    </citation>
    <scope>NUCLEOTIDE SEQUENCE</scope>
    <source>
        <strain evidence="1">GM15</strain>
        <tissue evidence="1">Leaf</tissue>
    </source>
</reference>
<dbReference type="AlphaFoldDB" id="A0A8X7ZY29"/>
<protein>
    <submittedName>
        <fullName evidence="1">Uncharacterized protein</fullName>
    </submittedName>
</protein>
<gene>
    <name evidence="1" type="ORF">POTOM_017989</name>
</gene>
<accession>A0A8X7ZY29</accession>
<dbReference type="Proteomes" id="UP000886885">
    <property type="component" value="Chromosome 4D"/>
</dbReference>
<organism evidence="1 2">
    <name type="scientific">Populus tomentosa</name>
    <name type="common">Chinese white poplar</name>
    <dbReference type="NCBI Taxonomy" id="118781"/>
    <lineage>
        <taxon>Eukaryota</taxon>
        <taxon>Viridiplantae</taxon>
        <taxon>Streptophyta</taxon>
        <taxon>Embryophyta</taxon>
        <taxon>Tracheophyta</taxon>
        <taxon>Spermatophyta</taxon>
        <taxon>Magnoliopsida</taxon>
        <taxon>eudicotyledons</taxon>
        <taxon>Gunneridae</taxon>
        <taxon>Pentapetalae</taxon>
        <taxon>rosids</taxon>
        <taxon>fabids</taxon>
        <taxon>Malpighiales</taxon>
        <taxon>Salicaceae</taxon>
        <taxon>Saliceae</taxon>
        <taxon>Populus</taxon>
    </lineage>
</organism>
<name>A0A8X7ZY29_POPTO</name>
<evidence type="ECO:0000313" key="2">
    <source>
        <dbReference type="Proteomes" id="UP000886885"/>
    </source>
</evidence>
<proteinExistence type="predicted"/>